<comment type="caution">
    <text evidence="1">The sequence shown here is derived from an EMBL/GenBank/DDBJ whole genome shotgun (WGS) entry which is preliminary data.</text>
</comment>
<reference evidence="1 2" key="1">
    <citation type="submission" date="2015-09" db="EMBL/GenBank/DDBJ databases">
        <title>A metagenomics-based metabolic model of nitrate-dependent anaerobic oxidation of methane by Methanoperedens-like archaea.</title>
        <authorList>
            <person name="Arshad A."/>
            <person name="Speth D.R."/>
            <person name="De Graaf R.M."/>
            <person name="Op Den Camp H.J."/>
            <person name="Jetten M.S."/>
            <person name="Welte C.U."/>
        </authorList>
    </citation>
    <scope>NUCLEOTIDE SEQUENCE [LARGE SCALE GENOMIC DNA]</scope>
</reference>
<accession>A0A0P7ZE18</accession>
<evidence type="ECO:0000313" key="1">
    <source>
        <dbReference type="EMBL" id="KPQ42947.1"/>
    </source>
</evidence>
<dbReference type="AlphaFoldDB" id="A0A0P7ZE18"/>
<proteinExistence type="predicted"/>
<dbReference type="EMBL" id="LKCM01000193">
    <property type="protein sequence ID" value="KPQ42947.1"/>
    <property type="molecule type" value="Genomic_DNA"/>
</dbReference>
<gene>
    <name evidence="1" type="ORF">MPEBLZ_02513</name>
</gene>
<evidence type="ECO:0000313" key="2">
    <source>
        <dbReference type="Proteomes" id="UP000050360"/>
    </source>
</evidence>
<protein>
    <submittedName>
        <fullName evidence="1">Uncharacterized protein</fullName>
    </submittedName>
</protein>
<organism evidence="1 2">
    <name type="scientific">Candidatus Methanoperedens nitratireducens</name>
    <dbReference type="NCBI Taxonomy" id="1392998"/>
    <lineage>
        <taxon>Archaea</taxon>
        <taxon>Methanobacteriati</taxon>
        <taxon>Methanobacteriota</taxon>
        <taxon>Stenosarchaea group</taxon>
        <taxon>Methanomicrobia</taxon>
        <taxon>Methanosarcinales</taxon>
        <taxon>ANME-2 cluster</taxon>
        <taxon>Candidatus Methanoperedentaceae</taxon>
        <taxon>Candidatus Methanoperedens</taxon>
    </lineage>
</organism>
<dbReference type="Proteomes" id="UP000050360">
    <property type="component" value="Unassembled WGS sequence"/>
</dbReference>
<sequence>MIEALRINLKNEKDAEFIVGKILALVNCNNKTKNVEIQNEFYKYDPKTPVIRIFVE</sequence>
<name>A0A0P7ZE18_9EURY</name>